<organism evidence="1">
    <name type="scientific">Myoviridae sp. ctkmZ20</name>
    <dbReference type="NCBI Taxonomy" id="2825166"/>
    <lineage>
        <taxon>Viruses</taxon>
        <taxon>Duplodnaviria</taxon>
        <taxon>Heunggongvirae</taxon>
        <taxon>Uroviricota</taxon>
        <taxon>Caudoviricetes</taxon>
    </lineage>
</organism>
<evidence type="ECO:0000313" key="1">
    <source>
        <dbReference type="EMBL" id="DAD97900.1"/>
    </source>
</evidence>
<name>A0A8S5NU66_9CAUD</name>
<dbReference type="EMBL" id="BK015248">
    <property type="protein sequence ID" value="DAD97900.1"/>
    <property type="molecule type" value="Genomic_DNA"/>
</dbReference>
<protein>
    <submittedName>
        <fullName evidence="1">Uncharacterized protein</fullName>
    </submittedName>
</protein>
<accession>A0A8S5NU66</accession>
<reference evidence="1" key="1">
    <citation type="journal article" date="2021" name="Proc. Natl. Acad. Sci. U.S.A.">
        <title>A Catalog of Tens of Thousands of Viruses from Human Metagenomes Reveals Hidden Associations with Chronic Diseases.</title>
        <authorList>
            <person name="Tisza M.J."/>
            <person name="Buck C.B."/>
        </authorList>
    </citation>
    <scope>NUCLEOTIDE SEQUENCE</scope>
    <source>
        <strain evidence="1">CtkmZ20</strain>
    </source>
</reference>
<proteinExistence type="predicted"/>
<sequence length="29" mass="3124">MSRSGVVTREIPVCAITIAAFKVHTIHAD</sequence>